<dbReference type="InterPro" id="IPR022712">
    <property type="entry name" value="Beta_Casp"/>
</dbReference>
<comment type="caution">
    <text evidence="4">The sequence shown here is derived from an EMBL/GenBank/DDBJ whole genome shotgun (WGS) entry which is preliminary data.</text>
</comment>
<dbReference type="Pfam" id="PF00753">
    <property type="entry name" value="Lactamase_B"/>
    <property type="match status" value="1"/>
</dbReference>
<dbReference type="InterPro" id="IPR036866">
    <property type="entry name" value="RibonucZ/Hydroxyglut_hydro"/>
</dbReference>
<keyword evidence="1 4" id="KW-0378">Hydrolase</keyword>
<dbReference type="SUPFAM" id="SSF56281">
    <property type="entry name" value="Metallo-hydrolase/oxidoreductase"/>
    <property type="match status" value="1"/>
</dbReference>
<evidence type="ECO:0000313" key="4">
    <source>
        <dbReference type="EMBL" id="NID14604.1"/>
    </source>
</evidence>
<protein>
    <submittedName>
        <fullName evidence="4">MBL fold metallo-hydrolase</fullName>
    </submittedName>
</protein>
<accession>A0A7X5QSJ9</accession>
<evidence type="ECO:0000259" key="3">
    <source>
        <dbReference type="SMART" id="SM01027"/>
    </source>
</evidence>
<feature type="domain" description="Beta-Casp" evidence="3">
    <location>
        <begin position="251"/>
        <end position="376"/>
    </location>
</feature>
<reference evidence="4 5" key="1">
    <citation type="journal article" date="2006" name="Int. J. Syst. Evol. Microbiol.">
        <title>Dyella yeojuensis sp. nov., isolated from greenhouse soil in Korea.</title>
        <authorList>
            <person name="Kim B.Y."/>
            <person name="Weon H.Y."/>
            <person name="Lee K.H."/>
            <person name="Seok S.J."/>
            <person name="Kwon S.W."/>
            <person name="Go S.J."/>
            <person name="Stackebrandt E."/>
        </authorList>
    </citation>
    <scope>NUCLEOTIDE SEQUENCE [LARGE SCALE GENOMIC DNA]</scope>
    <source>
        <strain evidence="4 5">DSM 17673</strain>
    </source>
</reference>
<dbReference type="SMART" id="SM00849">
    <property type="entry name" value="Lactamase_B"/>
    <property type="match status" value="1"/>
</dbReference>
<name>A0A7X5QSJ9_9GAMM</name>
<dbReference type="Pfam" id="PF07521">
    <property type="entry name" value="RMMBL"/>
    <property type="match status" value="1"/>
</dbReference>
<dbReference type="InterPro" id="IPR001279">
    <property type="entry name" value="Metallo-B-lactamas"/>
</dbReference>
<dbReference type="EMBL" id="JAAQTL010000001">
    <property type="protein sequence ID" value="NID14604.1"/>
    <property type="molecule type" value="Genomic_DNA"/>
</dbReference>
<sequence length="460" mass="49767">MIVYTCHGAARGVTGSCHLVQCGDSRILVDCGLFQGGREASEANARGFAFDPRSIDAVLLTHAHLDHCGRLPRLVRDGFAGPVLATAATRDLARIVLMDAASLQEQEARRAVARGDVQAEPFSTIADAFQAMEAFDRVVGYAQAIDIAPGIRATFLDAGHILGSASILLELDDGANRRRMIFSGDLGHHGSGMMRELAPAPEADFVVMETTYGDRPHRDFADTEKEFLDAVATTLRRHGNVVIPTFALERAQEILYCLHRGIRAGAIPAGTPVFLDSPMAISATEVFRRHPEGLSDGFRALLRREDPFDTPRVRFTRSVDESMAINTIEGGAIILAGSGMCTGGRVIHHLLHNLERDRAGVVFVGYAAEGTLARKIIDGQKRVRVGRHDVAVRAHVWTINGFSAHAGQPELLAWLGGSPRRQVLLVHGEEHGGMQVMAQFLRSRGVTVACPAQDSPCRLA</sequence>
<dbReference type="PANTHER" id="PTHR11203:SF37">
    <property type="entry name" value="INTEGRATOR COMPLEX SUBUNIT 11"/>
    <property type="match status" value="1"/>
</dbReference>
<evidence type="ECO:0000256" key="1">
    <source>
        <dbReference type="ARBA" id="ARBA00022801"/>
    </source>
</evidence>
<dbReference type="InterPro" id="IPR011108">
    <property type="entry name" value="RMMBL"/>
</dbReference>
<proteinExistence type="predicted"/>
<feature type="domain" description="Metallo-beta-lactamase" evidence="2">
    <location>
        <begin position="14"/>
        <end position="235"/>
    </location>
</feature>
<gene>
    <name evidence="4" type="ORF">HBF32_03885</name>
</gene>
<dbReference type="PANTHER" id="PTHR11203">
    <property type="entry name" value="CLEAVAGE AND POLYADENYLATION SPECIFICITY FACTOR FAMILY MEMBER"/>
    <property type="match status" value="1"/>
</dbReference>
<organism evidence="4 5">
    <name type="scientific">Luteibacter yeojuensis</name>
    <dbReference type="NCBI Taxonomy" id="345309"/>
    <lineage>
        <taxon>Bacteria</taxon>
        <taxon>Pseudomonadati</taxon>
        <taxon>Pseudomonadota</taxon>
        <taxon>Gammaproteobacteria</taxon>
        <taxon>Lysobacterales</taxon>
        <taxon>Rhodanobacteraceae</taxon>
        <taxon>Luteibacter</taxon>
    </lineage>
</organism>
<dbReference type="Pfam" id="PF10996">
    <property type="entry name" value="Beta-Casp"/>
    <property type="match status" value="1"/>
</dbReference>
<evidence type="ECO:0000259" key="2">
    <source>
        <dbReference type="SMART" id="SM00849"/>
    </source>
</evidence>
<dbReference type="Gene3D" id="3.60.15.10">
    <property type="entry name" value="Ribonuclease Z/Hydroxyacylglutathione hydrolase-like"/>
    <property type="match status" value="1"/>
</dbReference>
<dbReference type="SMART" id="SM01027">
    <property type="entry name" value="Beta-Casp"/>
    <property type="match status" value="1"/>
</dbReference>
<dbReference type="Proteomes" id="UP000518878">
    <property type="component" value="Unassembled WGS sequence"/>
</dbReference>
<dbReference type="GO" id="GO:0004521">
    <property type="term" value="F:RNA endonuclease activity"/>
    <property type="evidence" value="ECO:0007669"/>
    <property type="project" value="TreeGrafter"/>
</dbReference>
<dbReference type="InterPro" id="IPR050698">
    <property type="entry name" value="MBL"/>
</dbReference>
<dbReference type="CDD" id="cd16295">
    <property type="entry name" value="TTHA0252-CPSF-like_MBL-fold"/>
    <property type="match status" value="1"/>
</dbReference>
<dbReference type="RefSeq" id="WP_166698308.1">
    <property type="nucleotide sequence ID" value="NZ_JAAQTL010000001.1"/>
</dbReference>
<keyword evidence="5" id="KW-1185">Reference proteome</keyword>
<dbReference type="GO" id="GO:0016787">
    <property type="term" value="F:hydrolase activity"/>
    <property type="evidence" value="ECO:0007669"/>
    <property type="project" value="UniProtKB-KW"/>
</dbReference>
<dbReference type="Gene3D" id="3.40.50.10890">
    <property type="match status" value="1"/>
</dbReference>
<evidence type="ECO:0000313" key="5">
    <source>
        <dbReference type="Proteomes" id="UP000518878"/>
    </source>
</evidence>
<dbReference type="AlphaFoldDB" id="A0A7X5QSJ9"/>